<evidence type="ECO:0000259" key="2">
    <source>
        <dbReference type="Pfam" id="PF13386"/>
    </source>
</evidence>
<feature type="domain" description="Urease accessory protein UreH-like transmembrane" evidence="2">
    <location>
        <begin position="11"/>
        <end position="219"/>
    </location>
</feature>
<keyword evidence="4" id="KW-1185">Reference proteome</keyword>
<keyword evidence="1" id="KW-1133">Transmembrane helix</keyword>
<dbReference type="InterPro" id="IPR039447">
    <property type="entry name" value="UreH-like_TM_dom"/>
</dbReference>
<feature type="transmembrane region" description="Helical" evidence="1">
    <location>
        <begin position="89"/>
        <end position="106"/>
    </location>
</feature>
<proteinExistence type="predicted"/>
<dbReference type="NCBIfam" id="NF040495">
    <property type="entry name" value="tranport_ArsG"/>
    <property type="match status" value="1"/>
</dbReference>
<dbReference type="AlphaFoldDB" id="A0A1G8KLY3"/>
<feature type="transmembrane region" description="Helical" evidence="1">
    <location>
        <begin position="208"/>
        <end position="229"/>
    </location>
</feature>
<dbReference type="Proteomes" id="UP000199527">
    <property type="component" value="Unassembled WGS sequence"/>
</dbReference>
<evidence type="ECO:0000313" key="3">
    <source>
        <dbReference type="EMBL" id="SDI44424.1"/>
    </source>
</evidence>
<feature type="transmembrane region" description="Helical" evidence="1">
    <location>
        <begin position="126"/>
        <end position="150"/>
    </location>
</feature>
<protein>
    <submittedName>
        <fullName evidence="3">Cytochrome C biogenesis protein transmembrane region</fullName>
    </submittedName>
</protein>
<dbReference type="Pfam" id="PF13386">
    <property type="entry name" value="DsbD_2"/>
    <property type="match status" value="1"/>
</dbReference>
<dbReference type="OrthoDB" id="43562at2"/>
<gene>
    <name evidence="3" type="ORF">SAMN04488540_101420</name>
</gene>
<feature type="transmembrane region" description="Helical" evidence="1">
    <location>
        <begin position="162"/>
        <end position="188"/>
    </location>
</feature>
<dbReference type="InterPro" id="IPR051790">
    <property type="entry name" value="Cytochrome_c-biogenesis_DsbD"/>
</dbReference>
<feature type="transmembrane region" description="Helical" evidence="1">
    <location>
        <begin position="58"/>
        <end position="77"/>
    </location>
</feature>
<keyword evidence="1 3" id="KW-0812">Transmembrane</keyword>
<dbReference type="RefSeq" id="WP_090361168.1">
    <property type="nucleotide sequence ID" value="NZ_FNEM01000001.1"/>
</dbReference>
<name>A0A1G8KLY3_9GAMM</name>
<dbReference type="EMBL" id="FNEM01000001">
    <property type="protein sequence ID" value="SDI44424.1"/>
    <property type="molecule type" value="Genomic_DNA"/>
</dbReference>
<keyword evidence="1" id="KW-0472">Membrane</keyword>
<accession>A0A1G8KLY3</accession>
<dbReference type="PANTHER" id="PTHR31272">
    <property type="entry name" value="CYTOCHROME C-TYPE BIOGENESIS PROTEIN HI_1454-RELATED"/>
    <property type="match status" value="1"/>
</dbReference>
<dbReference type="PANTHER" id="PTHR31272:SF4">
    <property type="entry name" value="CYTOCHROME C-TYPE BIOGENESIS PROTEIN HI_1454-RELATED"/>
    <property type="match status" value="1"/>
</dbReference>
<evidence type="ECO:0000256" key="1">
    <source>
        <dbReference type="SAM" id="Phobius"/>
    </source>
</evidence>
<sequence length="230" mass="23936">MMALSVAALSALWLGVLTSVSPCPLATNVAAVSYLSRQVASPRRAVYQGVAYGLGRTISYLALAALLLGGALSAPGLSQFLQSNMNMMLGPVLLVVGVVLLSWLRLPLPTLGLSQSLQQRLGQGGLPGALALGVLFALSFCPTSAALFFASLLPLAMAHQSVVVLPGMYGIGTALPVLAFALMVSLGTLQLAAIHQGIARAERVLRRLSGMLFLGAGLYYCWVYLIPLIG</sequence>
<evidence type="ECO:0000313" key="4">
    <source>
        <dbReference type="Proteomes" id="UP000199527"/>
    </source>
</evidence>
<reference evidence="4" key="1">
    <citation type="submission" date="2016-10" db="EMBL/GenBank/DDBJ databases">
        <authorList>
            <person name="Varghese N."/>
            <person name="Submissions S."/>
        </authorList>
    </citation>
    <scope>NUCLEOTIDE SEQUENCE [LARGE SCALE GENOMIC DNA]</scope>
    <source>
        <strain evidence="4">DSM 23317</strain>
    </source>
</reference>
<organism evidence="3 4">
    <name type="scientific">Ferrimonas sediminum</name>
    <dbReference type="NCBI Taxonomy" id="718193"/>
    <lineage>
        <taxon>Bacteria</taxon>
        <taxon>Pseudomonadati</taxon>
        <taxon>Pseudomonadota</taxon>
        <taxon>Gammaproteobacteria</taxon>
        <taxon>Alteromonadales</taxon>
        <taxon>Ferrimonadaceae</taxon>
        <taxon>Ferrimonas</taxon>
    </lineage>
</organism>